<dbReference type="PANTHER" id="PTHR30482:SF17">
    <property type="entry name" value="ABC TRANSPORTER ATP-BINDING PROTEIN"/>
    <property type="match status" value="1"/>
</dbReference>
<keyword evidence="4 7" id="KW-1133">Transmembrane helix</keyword>
<evidence type="ECO:0000256" key="5">
    <source>
        <dbReference type="ARBA" id="ARBA00023136"/>
    </source>
</evidence>
<feature type="region of interest" description="Disordered" evidence="6">
    <location>
        <begin position="323"/>
        <end position="345"/>
    </location>
</feature>
<keyword evidence="2" id="KW-1003">Cell membrane</keyword>
<dbReference type="InterPro" id="IPR043428">
    <property type="entry name" value="LivM-like"/>
</dbReference>
<dbReference type="AlphaFoldDB" id="A0A5B8RHD4"/>
<organism evidence="8">
    <name type="scientific">uncultured organism</name>
    <dbReference type="NCBI Taxonomy" id="155900"/>
    <lineage>
        <taxon>unclassified sequences</taxon>
        <taxon>environmental samples</taxon>
    </lineage>
</organism>
<proteinExistence type="predicted"/>
<gene>
    <name evidence="8" type="ORF">KBTEX_03743</name>
</gene>
<feature type="transmembrane region" description="Helical" evidence="7">
    <location>
        <begin position="288"/>
        <end position="305"/>
    </location>
</feature>
<dbReference type="Pfam" id="PF02653">
    <property type="entry name" value="BPD_transp_2"/>
    <property type="match status" value="1"/>
</dbReference>
<evidence type="ECO:0000256" key="1">
    <source>
        <dbReference type="ARBA" id="ARBA00004651"/>
    </source>
</evidence>
<name>A0A5B8RHD4_9ZZZZ</name>
<evidence type="ECO:0000256" key="7">
    <source>
        <dbReference type="SAM" id="Phobius"/>
    </source>
</evidence>
<evidence type="ECO:0000256" key="3">
    <source>
        <dbReference type="ARBA" id="ARBA00022692"/>
    </source>
</evidence>
<evidence type="ECO:0000256" key="2">
    <source>
        <dbReference type="ARBA" id="ARBA00022475"/>
    </source>
</evidence>
<keyword evidence="5 7" id="KW-0472">Membrane</keyword>
<dbReference type="CDD" id="cd06581">
    <property type="entry name" value="TM_PBP1_LivM_like"/>
    <property type="match status" value="1"/>
</dbReference>
<protein>
    <recommendedName>
        <fullName evidence="9">Branched-chain amino acid transport system / permease component</fullName>
    </recommendedName>
</protein>
<dbReference type="EMBL" id="MN079241">
    <property type="protein sequence ID" value="QEA07393.1"/>
    <property type="molecule type" value="Genomic_DNA"/>
</dbReference>
<feature type="transmembrane region" description="Helical" evidence="7">
    <location>
        <begin position="84"/>
        <end position="109"/>
    </location>
</feature>
<accession>A0A5B8RHD4</accession>
<feature type="transmembrane region" description="Helical" evidence="7">
    <location>
        <begin position="165"/>
        <end position="184"/>
    </location>
</feature>
<evidence type="ECO:0000256" key="4">
    <source>
        <dbReference type="ARBA" id="ARBA00022989"/>
    </source>
</evidence>
<feature type="transmembrane region" description="Helical" evidence="7">
    <location>
        <begin position="251"/>
        <end position="276"/>
    </location>
</feature>
<feature type="transmembrane region" description="Helical" evidence="7">
    <location>
        <begin position="205"/>
        <end position="231"/>
    </location>
</feature>
<dbReference type="GO" id="GO:0015658">
    <property type="term" value="F:branched-chain amino acid transmembrane transporter activity"/>
    <property type="evidence" value="ECO:0007669"/>
    <property type="project" value="InterPro"/>
</dbReference>
<reference evidence="8" key="1">
    <citation type="submission" date="2019-06" db="EMBL/GenBank/DDBJ databases">
        <authorList>
            <person name="Murdoch R.W."/>
            <person name="Fathepure B."/>
        </authorList>
    </citation>
    <scope>NUCLEOTIDE SEQUENCE</scope>
</reference>
<comment type="subcellular location">
    <subcellularLocation>
        <location evidence="1">Cell membrane</location>
        <topology evidence="1">Multi-pass membrane protein</topology>
    </subcellularLocation>
</comment>
<sequence length="345" mass="36248">MSAGAGRTVAWLALAVVAVLYPLVVPGFWAYQIGAQSLLFGMIALSLNLLAGYGGMVSLAQMAIAGAAGYATAYFGVNSTDLGIVLPWPLTVVTAICLGTLFGAVVGAISVRTRGIYCLMITLAIAVGFSLFARQNYSVFNGFNGFAGVRAPTVAGIDFNESVPFYYLTLAVAALALGWLYHVVRTPFGIALQGIRDNPRRMRTLGFDVIRLRIAAFALSGLIAATGGVLFVWYNGRISPGAIDVQPTIDILIISVVGGMASPLGAFVGAVAFVLLQNFAIDLISPDRFNTLIGLAFLVVVLFSPEGLTGIAQRLLRGVRGAARAERPPGDHETSTEEAAARRIS</sequence>
<dbReference type="InterPro" id="IPR001851">
    <property type="entry name" value="ABC_transp_permease"/>
</dbReference>
<dbReference type="PANTHER" id="PTHR30482">
    <property type="entry name" value="HIGH-AFFINITY BRANCHED-CHAIN AMINO ACID TRANSPORT SYSTEM PERMEASE"/>
    <property type="match status" value="1"/>
</dbReference>
<feature type="transmembrane region" description="Helical" evidence="7">
    <location>
        <begin position="38"/>
        <end position="64"/>
    </location>
</feature>
<evidence type="ECO:0000313" key="8">
    <source>
        <dbReference type="EMBL" id="QEA07393.1"/>
    </source>
</evidence>
<evidence type="ECO:0000256" key="6">
    <source>
        <dbReference type="SAM" id="MobiDB-lite"/>
    </source>
</evidence>
<evidence type="ECO:0008006" key="9">
    <source>
        <dbReference type="Google" id="ProtNLM"/>
    </source>
</evidence>
<keyword evidence="3 7" id="KW-0812">Transmembrane</keyword>
<feature type="transmembrane region" description="Helical" evidence="7">
    <location>
        <begin position="12"/>
        <end position="31"/>
    </location>
</feature>
<dbReference type="GO" id="GO:0005886">
    <property type="term" value="C:plasma membrane"/>
    <property type="evidence" value="ECO:0007669"/>
    <property type="project" value="UniProtKB-SubCell"/>
</dbReference>
<feature type="transmembrane region" description="Helical" evidence="7">
    <location>
        <begin position="116"/>
        <end position="133"/>
    </location>
</feature>